<dbReference type="SMART" id="SM00116">
    <property type="entry name" value="CBS"/>
    <property type="match status" value="2"/>
</dbReference>
<dbReference type="Gene3D" id="3.10.580.10">
    <property type="entry name" value="CBS-domain"/>
    <property type="match status" value="2"/>
</dbReference>
<dbReference type="RefSeq" id="WP_155477351.1">
    <property type="nucleotide sequence ID" value="NZ_WNKU01000021.1"/>
</dbReference>
<dbReference type="PANTHER" id="PTHR43080">
    <property type="entry name" value="CBS DOMAIN-CONTAINING PROTEIN CBSX3, MITOCHONDRIAL"/>
    <property type="match status" value="1"/>
</dbReference>
<dbReference type="InterPro" id="IPR051257">
    <property type="entry name" value="Diverse_CBS-Domain"/>
</dbReference>
<dbReference type="InterPro" id="IPR046342">
    <property type="entry name" value="CBS_dom_sf"/>
</dbReference>
<sequence>MLVEEIMIRDVSVVKADTSVFDALTLAEKKRVRHLPVVAEDEVIGIISDRDLRDVKPSVLCSEKLDILTGTYVKDIMHTQVVTVHPLDAIEDAARMIYEHRVGCLPVVQEGKLVGIVTTSDLLHALVDLMGMGQPGSHLEIEVPDQPGALLDIARIIKDNEINIISIYINPDKHMEKRVVSLRIATFDPRRIIEQIKSAGYPVLFPMSLGGALT</sequence>
<dbReference type="CDD" id="cd04584">
    <property type="entry name" value="CBS_pair_AcuB_like"/>
    <property type="match status" value="1"/>
</dbReference>
<evidence type="ECO:0000313" key="5">
    <source>
        <dbReference type="EMBL" id="MTV50265.1"/>
    </source>
</evidence>
<dbReference type="OrthoDB" id="9802114at2"/>
<dbReference type="PROSITE" id="PS51671">
    <property type="entry name" value="ACT"/>
    <property type="match status" value="1"/>
</dbReference>
<evidence type="ECO:0000313" key="6">
    <source>
        <dbReference type="Proteomes" id="UP000430670"/>
    </source>
</evidence>
<proteinExistence type="predicted"/>
<dbReference type="InterPro" id="IPR045865">
    <property type="entry name" value="ACT-like_dom_sf"/>
</dbReference>
<name>A0A6I3SNI5_HELMO</name>
<feature type="domain" description="CBS" evidence="3">
    <location>
        <begin position="7"/>
        <end position="67"/>
    </location>
</feature>
<feature type="domain" description="CBS" evidence="3">
    <location>
        <begin position="77"/>
        <end position="132"/>
    </location>
</feature>
<protein>
    <submittedName>
        <fullName evidence="5">CBS domain-containing protein</fullName>
    </submittedName>
</protein>
<dbReference type="InterPro" id="IPR002912">
    <property type="entry name" value="ACT_dom"/>
</dbReference>
<dbReference type="PANTHER" id="PTHR43080:SF2">
    <property type="entry name" value="CBS DOMAIN-CONTAINING PROTEIN"/>
    <property type="match status" value="1"/>
</dbReference>
<dbReference type="InterPro" id="IPR000644">
    <property type="entry name" value="CBS_dom"/>
</dbReference>
<evidence type="ECO:0000256" key="2">
    <source>
        <dbReference type="PROSITE-ProRule" id="PRU00703"/>
    </source>
</evidence>
<evidence type="ECO:0000259" key="3">
    <source>
        <dbReference type="PROSITE" id="PS51371"/>
    </source>
</evidence>
<dbReference type="Pfam" id="PF00571">
    <property type="entry name" value="CBS"/>
    <property type="match status" value="2"/>
</dbReference>
<evidence type="ECO:0000256" key="1">
    <source>
        <dbReference type="ARBA" id="ARBA00023122"/>
    </source>
</evidence>
<organism evidence="5 6">
    <name type="scientific">Heliobacterium mobile</name>
    <name type="common">Heliobacillus mobilis</name>
    <dbReference type="NCBI Taxonomy" id="28064"/>
    <lineage>
        <taxon>Bacteria</taxon>
        <taxon>Bacillati</taxon>
        <taxon>Bacillota</taxon>
        <taxon>Clostridia</taxon>
        <taxon>Eubacteriales</taxon>
        <taxon>Heliobacteriaceae</taxon>
        <taxon>Heliobacterium</taxon>
    </lineage>
</organism>
<dbReference type="Pfam" id="PF01842">
    <property type="entry name" value="ACT"/>
    <property type="match status" value="1"/>
</dbReference>
<dbReference type="SUPFAM" id="SSF54631">
    <property type="entry name" value="CBS-domain pair"/>
    <property type="match status" value="1"/>
</dbReference>
<keyword evidence="6" id="KW-1185">Reference proteome</keyword>
<dbReference type="PROSITE" id="PS51371">
    <property type="entry name" value="CBS"/>
    <property type="match status" value="2"/>
</dbReference>
<dbReference type="EMBL" id="WNKU01000021">
    <property type="protein sequence ID" value="MTV50265.1"/>
    <property type="molecule type" value="Genomic_DNA"/>
</dbReference>
<reference evidence="5 6" key="1">
    <citation type="submission" date="2019-11" db="EMBL/GenBank/DDBJ databases">
        <title>Whole-genome sequence of a the green, strictly anaerobic photosynthetic bacterium Heliobacillus mobilis DSM 6151.</title>
        <authorList>
            <person name="Kyndt J.A."/>
            <person name="Meyer T.E."/>
        </authorList>
    </citation>
    <scope>NUCLEOTIDE SEQUENCE [LARGE SCALE GENOMIC DNA]</scope>
    <source>
        <strain evidence="5 6">DSM 6151</strain>
    </source>
</reference>
<feature type="domain" description="ACT" evidence="4">
    <location>
        <begin position="138"/>
        <end position="211"/>
    </location>
</feature>
<dbReference type="AlphaFoldDB" id="A0A6I3SNI5"/>
<dbReference type="Gene3D" id="3.30.70.260">
    <property type="match status" value="1"/>
</dbReference>
<accession>A0A6I3SNI5</accession>
<dbReference type="Proteomes" id="UP000430670">
    <property type="component" value="Unassembled WGS sequence"/>
</dbReference>
<evidence type="ECO:0000259" key="4">
    <source>
        <dbReference type="PROSITE" id="PS51671"/>
    </source>
</evidence>
<dbReference type="SUPFAM" id="SSF55021">
    <property type="entry name" value="ACT-like"/>
    <property type="match status" value="1"/>
</dbReference>
<keyword evidence="1 2" id="KW-0129">CBS domain</keyword>
<comment type="caution">
    <text evidence="5">The sequence shown here is derived from an EMBL/GenBank/DDBJ whole genome shotgun (WGS) entry which is preliminary data.</text>
</comment>
<gene>
    <name evidence="5" type="ORF">GJ688_14910</name>
</gene>